<evidence type="ECO:0000259" key="1">
    <source>
        <dbReference type="Pfam" id="PF12680"/>
    </source>
</evidence>
<dbReference type="Proteomes" id="UP000708298">
    <property type="component" value="Unassembled WGS sequence"/>
</dbReference>
<accession>A0A963YUS3</accession>
<keyword evidence="3" id="KW-1185">Reference proteome</keyword>
<dbReference type="InterPro" id="IPR032710">
    <property type="entry name" value="NTF2-like_dom_sf"/>
</dbReference>
<name>A0A963YUS3_9PROT</name>
<evidence type="ECO:0000313" key="2">
    <source>
        <dbReference type="EMBL" id="MCB8877462.1"/>
    </source>
</evidence>
<reference evidence="2" key="1">
    <citation type="journal article" date="2021" name="Microorganisms">
        <title>Acidisoma silvae sp. nov. and Acidisomacellulosilytica sp. nov., Two Acidophilic Bacteria Isolated from Decaying Wood, Hydrolyzing Cellulose and Producing Poly-3-hydroxybutyrate.</title>
        <authorList>
            <person name="Mieszkin S."/>
            <person name="Pouder E."/>
            <person name="Uroz S."/>
            <person name="Simon-Colin C."/>
            <person name="Alain K."/>
        </authorList>
    </citation>
    <scope>NUCLEOTIDE SEQUENCE</scope>
    <source>
        <strain evidence="2">HW T2.11</strain>
    </source>
</reference>
<dbReference type="Gene3D" id="3.10.450.50">
    <property type="match status" value="1"/>
</dbReference>
<sequence length="133" mass="14952">MPPTSVLPDWFEQAIAALRAGDVEGWMAIYAPDAVHEFPFALEGAPRELVGRDAIKAYMSQLPSRIRFGALSNVRVREAGDEVIIEATGHHRRIPDDAARELSYVWFITLRDGKVARFRDYMNPLQLSRSPTA</sequence>
<dbReference type="Pfam" id="PF12680">
    <property type="entry name" value="SnoaL_2"/>
    <property type="match status" value="1"/>
</dbReference>
<protein>
    <submittedName>
        <fullName evidence="2">Nuclear transport factor 2 family protein</fullName>
    </submittedName>
</protein>
<gene>
    <name evidence="2" type="ORF">ASILVAE211_19870</name>
</gene>
<dbReference type="EMBL" id="JAESVB010000013">
    <property type="protein sequence ID" value="MCB8877462.1"/>
    <property type="molecule type" value="Genomic_DNA"/>
</dbReference>
<dbReference type="SUPFAM" id="SSF54427">
    <property type="entry name" value="NTF2-like"/>
    <property type="match status" value="1"/>
</dbReference>
<organism evidence="2 3">
    <name type="scientific">Acidisoma silvae</name>
    <dbReference type="NCBI Taxonomy" id="2802396"/>
    <lineage>
        <taxon>Bacteria</taxon>
        <taxon>Pseudomonadati</taxon>
        <taxon>Pseudomonadota</taxon>
        <taxon>Alphaproteobacteria</taxon>
        <taxon>Acetobacterales</taxon>
        <taxon>Acidocellaceae</taxon>
        <taxon>Acidisoma</taxon>
    </lineage>
</organism>
<evidence type="ECO:0000313" key="3">
    <source>
        <dbReference type="Proteomes" id="UP000708298"/>
    </source>
</evidence>
<comment type="caution">
    <text evidence="2">The sequence shown here is derived from an EMBL/GenBank/DDBJ whole genome shotgun (WGS) entry which is preliminary data.</text>
</comment>
<reference evidence="2" key="2">
    <citation type="submission" date="2021-01" db="EMBL/GenBank/DDBJ databases">
        <authorList>
            <person name="Mieszkin S."/>
            <person name="Pouder E."/>
            <person name="Alain K."/>
        </authorList>
    </citation>
    <scope>NUCLEOTIDE SEQUENCE</scope>
    <source>
        <strain evidence="2">HW T2.11</strain>
    </source>
</reference>
<dbReference type="InterPro" id="IPR037401">
    <property type="entry name" value="SnoaL-like"/>
</dbReference>
<dbReference type="RefSeq" id="WP_227323108.1">
    <property type="nucleotide sequence ID" value="NZ_JAESVB010000013.1"/>
</dbReference>
<dbReference type="CDD" id="cd00531">
    <property type="entry name" value="NTF2_like"/>
    <property type="match status" value="1"/>
</dbReference>
<feature type="domain" description="SnoaL-like" evidence="1">
    <location>
        <begin position="12"/>
        <end position="117"/>
    </location>
</feature>
<proteinExistence type="predicted"/>
<dbReference type="AlphaFoldDB" id="A0A963YUS3"/>